<dbReference type="SMART" id="SM00631">
    <property type="entry name" value="Zn_pept"/>
    <property type="match status" value="1"/>
</dbReference>
<evidence type="ECO:0000256" key="7">
    <source>
        <dbReference type="PROSITE-ProRule" id="PRU01379"/>
    </source>
</evidence>
<reference evidence="9 10" key="1">
    <citation type="submission" date="2016-10" db="EMBL/GenBank/DDBJ databases">
        <title>Complete Genome Sequence of Peptococcaceae strain DCMF.</title>
        <authorList>
            <person name="Edwards R.J."/>
            <person name="Holland S.I."/>
            <person name="Deshpande N.P."/>
            <person name="Wong Y.K."/>
            <person name="Ertan H."/>
            <person name="Manefield M."/>
            <person name="Russell T.L."/>
            <person name="Lee M.J."/>
        </authorList>
    </citation>
    <scope>NUCLEOTIDE SEQUENCE [LARGE SCALE GENOMIC DNA]</scope>
    <source>
        <strain evidence="9 10">DCMF</strain>
    </source>
</reference>
<dbReference type="AlphaFoldDB" id="A0A3G1KSW5"/>
<accession>A0A3G1KSW5</accession>
<keyword evidence="4" id="KW-0378">Hydrolase</keyword>
<evidence type="ECO:0000256" key="4">
    <source>
        <dbReference type="ARBA" id="ARBA00022801"/>
    </source>
</evidence>
<dbReference type="EMBL" id="CP017634">
    <property type="protein sequence ID" value="ATW25265.1"/>
    <property type="molecule type" value="Genomic_DNA"/>
</dbReference>
<dbReference type="Gene3D" id="3.40.630.10">
    <property type="entry name" value="Zn peptidases"/>
    <property type="match status" value="1"/>
</dbReference>
<gene>
    <name evidence="9" type="ORF">DCMF_11250</name>
</gene>
<evidence type="ECO:0000259" key="8">
    <source>
        <dbReference type="PROSITE" id="PS52035"/>
    </source>
</evidence>
<dbReference type="Pfam" id="PF00246">
    <property type="entry name" value="Peptidase_M14"/>
    <property type="match status" value="1"/>
</dbReference>
<evidence type="ECO:0000313" key="10">
    <source>
        <dbReference type="Proteomes" id="UP000323521"/>
    </source>
</evidence>
<keyword evidence="10" id="KW-1185">Reference proteome</keyword>
<dbReference type="SUPFAM" id="SSF53187">
    <property type="entry name" value="Zn-dependent exopeptidases"/>
    <property type="match status" value="1"/>
</dbReference>
<comment type="similarity">
    <text evidence="2 7">Belongs to the peptidase M14 family.</text>
</comment>
<dbReference type="PANTHER" id="PTHR11705:SF143">
    <property type="entry name" value="SLL0236 PROTEIN"/>
    <property type="match status" value="1"/>
</dbReference>
<name>A0A3G1KSW5_FORW1</name>
<dbReference type="GO" id="GO:0006508">
    <property type="term" value="P:proteolysis"/>
    <property type="evidence" value="ECO:0007669"/>
    <property type="project" value="UniProtKB-KW"/>
</dbReference>
<dbReference type="GO" id="GO:0005615">
    <property type="term" value="C:extracellular space"/>
    <property type="evidence" value="ECO:0007669"/>
    <property type="project" value="TreeGrafter"/>
</dbReference>
<dbReference type="GO" id="GO:0008270">
    <property type="term" value="F:zinc ion binding"/>
    <property type="evidence" value="ECO:0007669"/>
    <property type="project" value="InterPro"/>
</dbReference>
<protein>
    <recommendedName>
        <fullName evidence="8">Peptidase M14 domain-containing protein</fullName>
    </recommendedName>
</protein>
<proteinExistence type="inferred from homology"/>
<keyword evidence="5" id="KW-0862">Zinc</keyword>
<dbReference type="Proteomes" id="UP000323521">
    <property type="component" value="Chromosome"/>
</dbReference>
<dbReference type="GO" id="GO:0004181">
    <property type="term" value="F:metallocarboxypeptidase activity"/>
    <property type="evidence" value="ECO:0007669"/>
    <property type="project" value="InterPro"/>
</dbReference>
<feature type="active site" description="Proton donor/acceptor" evidence="7">
    <location>
        <position position="279"/>
    </location>
</feature>
<sequence length="778" mass="85615">MAALAYQWDREEYPLFRNFTLYSEIPAALQELQAKNPGLMKIDVIGRSAEGRELYLATVTNAQGMGQLEKYRHFMARAVEDPDQALALLREDGDLRVPVFINASLHGNEITGTDGALMLIEKLLTEGEDPEVAEVLARTVVLVNVCANPDGRVRGIAGNNGIDLNRDYLTQSQPEVQAVVQQVATRWFPSVMVDLHGYFGEGNVTIDACTIPHNPNYEYDLVGAPGIEEARAMAGEIGAGLGLAVDIPALKMKEGWDDYGPVFTPQYFMYLGAMSHTVEVKHPNQEGIRTAMLAAWGALKYAAKHREEILHRQIEVYRRGIRGETGENKGLFPFAYLIPVDRKLQRDPLEASKMVNHLVQNGIQVKKGLASFEAEGVIYPPGTYVVPMRQGLRGLANTMLWPGEDLSQRVKAMYDVSVYSFPHMCGFDARPVGEEFSAALEPVRSASRLKGVFERGAGQVYAFPAENNDAVKVANLLLKEGFSVCRTAQGFRDFLPGTFLVQGGEDLPARLTALTEEYYVHITGVGAVGVAALPIRLRKVAVVGDNFGAYQAMKEMGFDVSFVQYIHLNRGYDLTAHGFEALILAGTETGIWRDPFADWLGVGYGVHFALVERGRQQLRNFLQAGHDFIGIGYAGAKLNEEAQLLPAEFSFTADATTGFMPENVQAAQSAENGLCLIDADPQDLLTYSFGRAERVYAFGPVWFSKVPAEAKIAAHFSPGNFYQKGFWLNPAQAAGQPVVIYGSKEGRKTVLMGIDPTFRCYTPATYRLLANALYYLGL</sequence>
<evidence type="ECO:0000256" key="6">
    <source>
        <dbReference type="ARBA" id="ARBA00023049"/>
    </source>
</evidence>
<dbReference type="InterPro" id="IPR000834">
    <property type="entry name" value="Peptidase_M14"/>
</dbReference>
<evidence type="ECO:0000313" key="9">
    <source>
        <dbReference type="EMBL" id="ATW25265.1"/>
    </source>
</evidence>
<keyword evidence="3" id="KW-0645">Protease</keyword>
<evidence type="ECO:0000256" key="2">
    <source>
        <dbReference type="ARBA" id="ARBA00005988"/>
    </source>
</evidence>
<dbReference type="KEGG" id="fwa:DCMF_11250"/>
<comment type="cofactor">
    <cofactor evidence="1">
        <name>Zn(2+)</name>
        <dbReference type="ChEBI" id="CHEBI:29105"/>
    </cofactor>
</comment>
<dbReference type="RefSeq" id="WP_214659273.1">
    <property type="nucleotide sequence ID" value="NZ_CP017634.1"/>
</dbReference>
<feature type="domain" description="Peptidase M14" evidence="8">
    <location>
        <begin position="18"/>
        <end position="306"/>
    </location>
</feature>
<evidence type="ECO:0000256" key="5">
    <source>
        <dbReference type="ARBA" id="ARBA00022833"/>
    </source>
</evidence>
<evidence type="ECO:0000256" key="1">
    <source>
        <dbReference type="ARBA" id="ARBA00001947"/>
    </source>
</evidence>
<evidence type="ECO:0000256" key="3">
    <source>
        <dbReference type="ARBA" id="ARBA00022670"/>
    </source>
</evidence>
<dbReference type="PROSITE" id="PS52035">
    <property type="entry name" value="PEPTIDASE_M14"/>
    <property type="match status" value="1"/>
</dbReference>
<organism evidence="9 10">
    <name type="scientific">Formimonas warabiya</name>
    <dbReference type="NCBI Taxonomy" id="1761012"/>
    <lineage>
        <taxon>Bacteria</taxon>
        <taxon>Bacillati</taxon>
        <taxon>Bacillota</taxon>
        <taxon>Clostridia</taxon>
        <taxon>Eubacteriales</taxon>
        <taxon>Peptococcaceae</taxon>
        <taxon>Candidatus Formimonas</taxon>
    </lineage>
</organism>
<keyword evidence="6" id="KW-0482">Metalloprotease</keyword>
<dbReference type="PANTHER" id="PTHR11705">
    <property type="entry name" value="PROTEASE FAMILY M14 CARBOXYPEPTIDASE A,B"/>
    <property type="match status" value="1"/>
</dbReference>